<proteinExistence type="inferred from homology"/>
<evidence type="ECO:0000313" key="8">
    <source>
        <dbReference type="EMBL" id="PVI00772.1"/>
    </source>
</evidence>
<dbReference type="STRING" id="97972.A0A2V1DSA4"/>
<dbReference type="Pfam" id="PF20684">
    <property type="entry name" value="Fung_rhodopsin"/>
    <property type="match status" value="1"/>
</dbReference>
<protein>
    <recommendedName>
        <fullName evidence="7">Rhodopsin domain-containing protein</fullName>
    </recommendedName>
</protein>
<evidence type="ECO:0000313" key="9">
    <source>
        <dbReference type="Proteomes" id="UP000244855"/>
    </source>
</evidence>
<dbReference type="EMBL" id="KZ805368">
    <property type="protein sequence ID" value="PVI00772.1"/>
    <property type="molecule type" value="Genomic_DNA"/>
</dbReference>
<evidence type="ECO:0000259" key="7">
    <source>
        <dbReference type="Pfam" id="PF20684"/>
    </source>
</evidence>
<evidence type="ECO:0000256" key="1">
    <source>
        <dbReference type="ARBA" id="ARBA00004141"/>
    </source>
</evidence>
<evidence type="ECO:0000256" key="6">
    <source>
        <dbReference type="SAM" id="Phobius"/>
    </source>
</evidence>
<comment type="subcellular location">
    <subcellularLocation>
        <location evidence="1">Membrane</location>
        <topology evidence="1">Multi-pass membrane protein</topology>
    </subcellularLocation>
</comment>
<sequence>MRKVSWDDATLCLAMLGSVTFYVVCTYWVKQGGIGRHQWDISEAQLSRKELLVSSWLIAGLTPLTFLFLKTSFFVQYLSLFEQLRWATVCSWIGLVLTALAYSVQTILVFALPTPKKGDQWAARIDNIMGLSIPQSTIGLAVDLYILYIPIMSVYGLNLSWKRRIGVMLVFLSGIM</sequence>
<keyword evidence="2 6" id="KW-0812">Transmembrane</keyword>
<dbReference type="InterPro" id="IPR049326">
    <property type="entry name" value="Rhodopsin_dom_fungi"/>
</dbReference>
<comment type="similarity">
    <text evidence="5">Belongs to the SAT4 family.</text>
</comment>
<keyword evidence="3 6" id="KW-1133">Transmembrane helix</keyword>
<keyword evidence="4 6" id="KW-0472">Membrane</keyword>
<organism evidence="8 9">
    <name type="scientific">Periconia macrospinosa</name>
    <dbReference type="NCBI Taxonomy" id="97972"/>
    <lineage>
        <taxon>Eukaryota</taxon>
        <taxon>Fungi</taxon>
        <taxon>Dikarya</taxon>
        <taxon>Ascomycota</taxon>
        <taxon>Pezizomycotina</taxon>
        <taxon>Dothideomycetes</taxon>
        <taxon>Pleosporomycetidae</taxon>
        <taxon>Pleosporales</taxon>
        <taxon>Massarineae</taxon>
        <taxon>Periconiaceae</taxon>
        <taxon>Periconia</taxon>
    </lineage>
</organism>
<evidence type="ECO:0000256" key="3">
    <source>
        <dbReference type="ARBA" id="ARBA00022989"/>
    </source>
</evidence>
<dbReference type="OrthoDB" id="444631at2759"/>
<evidence type="ECO:0000256" key="2">
    <source>
        <dbReference type="ARBA" id="ARBA00022692"/>
    </source>
</evidence>
<feature type="domain" description="Rhodopsin" evidence="7">
    <location>
        <begin position="2"/>
        <end position="175"/>
    </location>
</feature>
<evidence type="ECO:0000256" key="5">
    <source>
        <dbReference type="ARBA" id="ARBA00038359"/>
    </source>
</evidence>
<dbReference type="GO" id="GO:0016020">
    <property type="term" value="C:membrane"/>
    <property type="evidence" value="ECO:0007669"/>
    <property type="project" value="UniProtKB-SubCell"/>
</dbReference>
<keyword evidence="9" id="KW-1185">Reference proteome</keyword>
<gene>
    <name evidence="8" type="ORF">DM02DRAFT_707333</name>
</gene>
<accession>A0A2V1DSA4</accession>
<feature type="transmembrane region" description="Helical" evidence="6">
    <location>
        <begin position="12"/>
        <end position="29"/>
    </location>
</feature>
<dbReference type="InterPro" id="IPR052337">
    <property type="entry name" value="SAT4-like"/>
</dbReference>
<feature type="transmembrane region" description="Helical" evidence="6">
    <location>
        <begin position="92"/>
        <end position="113"/>
    </location>
</feature>
<name>A0A2V1DSA4_9PLEO</name>
<reference evidence="8 9" key="1">
    <citation type="journal article" date="2018" name="Sci. Rep.">
        <title>Comparative genomics provides insights into the lifestyle and reveals functional heterogeneity of dark septate endophytic fungi.</title>
        <authorList>
            <person name="Knapp D.G."/>
            <person name="Nemeth J.B."/>
            <person name="Barry K."/>
            <person name="Hainaut M."/>
            <person name="Henrissat B."/>
            <person name="Johnson J."/>
            <person name="Kuo A."/>
            <person name="Lim J.H.P."/>
            <person name="Lipzen A."/>
            <person name="Nolan M."/>
            <person name="Ohm R.A."/>
            <person name="Tamas L."/>
            <person name="Grigoriev I.V."/>
            <person name="Spatafora J.W."/>
            <person name="Nagy L.G."/>
            <person name="Kovacs G.M."/>
        </authorList>
    </citation>
    <scope>NUCLEOTIDE SEQUENCE [LARGE SCALE GENOMIC DNA]</scope>
    <source>
        <strain evidence="8 9">DSE2036</strain>
    </source>
</reference>
<feature type="transmembrane region" description="Helical" evidence="6">
    <location>
        <begin position="56"/>
        <end position="80"/>
    </location>
</feature>
<dbReference type="PANTHER" id="PTHR33048:SF158">
    <property type="entry name" value="MEMBRANE PROTEIN PTH11-LIKE, PUTATIVE-RELATED"/>
    <property type="match status" value="1"/>
</dbReference>
<dbReference type="PANTHER" id="PTHR33048">
    <property type="entry name" value="PTH11-LIKE INTEGRAL MEMBRANE PROTEIN (AFU_ORTHOLOGUE AFUA_5G11245)"/>
    <property type="match status" value="1"/>
</dbReference>
<dbReference type="Proteomes" id="UP000244855">
    <property type="component" value="Unassembled WGS sequence"/>
</dbReference>
<dbReference type="AlphaFoldDB" id="A0A2V1DSA4"/>
<feature type="transmembrane region" description="Helical" evidence="6">
    <location>
        <begin position="133"/>
        <end position="155"/>
    </location>
</feature>
<evidence type="ECO:0000256" key="4">
    <source>
        <dbReference type="ARBA" id="ARBA00023136"/>
    </source>
</evidence>